<dbReference type="InterPro" id="IPR005804">
    <property type="entry name" value="FA_desaturase_dom"/>
</dbReference>
<keyword evidence="2" id="KW-0472">Membrane</keyword>
<gene>
    <name evidence="4" type="primary">CYB5R</name>
</gene>
<name>V5GUG9_ANOGL</name>
<dbReference type="PANTHER" id="PTHR16740">
    <property type="entry name" value="CYTOCHROME B5-RELATED PROTEIN-RELATED"/>
    <property type="match status" value="1"/>
</dbReference>
<evidence type="ECO:0000256" key="1">
    <source>
        <dbReference type="SAM" id="MobiDB-lite"/>
    </source>
</evidence>
<protein>
    <submittedName>
        <fullName evidence="4">Cytochrome b5-related protein</fullName>
    </submittedName>
</protein>
<feature type="transmembrane region" description="Helical" evidence="2">
    <location>
        <begin position="180"/>
        <end position="199"/>
    </location>
</feature>
<dbReference type="GO" id="GO:0006629">
    <property type="term" value="P:lipid metabolic process"/>
    <property type="evidence" value="ECO:0007669"/>
    <property type="project" value="InterPro"/>
</dbReference>
<organism evidence="4">
    <name type="scientific">Anoplophora glabripennis</name>
    <name type="common">Asian longhorn beetle</name>
    <name type="synonym">Anoplophora nobilis</name>
    <dbReference type="NCBI Taxonomy" id="217634"/>
    <lineage>
        <taxon>Eukaryota</taxon>
        <taxon>Metazoa</taxon>
        <taxon>Ecdysozoa</taxon>
        <taxon>Arthropoda</taxon>
        <taxon>Hexapoda</taxon>
        <taxon>Insecta</taxon>
        <taxon>Pterygota</taxon>
        <taxon>Neoptera</taxon>
        <taxon>Endopterygota</taxon>
        <taxon>Coleoptera</taxon>
        <taxon>Polyphaga</taxon>
        <taxon>Cucujiformia</taxon>
        <taxon>Chrysomeloidea</taxon>
        <taxon>Cerambycidae</taxon>
        <taxon>Lamiinae</taxon>
        <taxon>Lamiini</taxon>
        <taxon>Anoplophora</taxon>
    </lineage>
</organism>
<dbReference type="AlphaFoldDB" id="V5GUG9"/>
<dbReference type="InterPro" id="IPR053100">
    <property type="entry name" value="Cytochrome_b5-related"/>
</dbReference>
<dbReference type="EMBL" id="GALX01004573">
    <property type="protein sequence ID" value="JAB63893.1"/>
    <property type="molecule type" value="Transcribed_RNA"/>
</dbReference>
<evidence type="ECO:0000313" key="4">
    <source>
        <dbReference type="EMBL" id="JAB63893.1"/>
    </source>
</evidence>
<feature type="transmembrane region" description="Helical" evidence="2">
    <location>
        <begin position="74"/>
        <end position="92"/>
    </location>
</feature>
<feature type="transmembrane region" description="Helical" evidence="2">
    <location>
        <begin position="98"/>
        <end position="119"/>
    </location>
</feature>
<dbReference type="PANTHER" id="PTHR16740:SF1">
    <property type="entry name" value="CYTOCHROME B5-RELATED PROTEIN-RELATED"/>
    <property type="match status" value="1"/>
</dbReference>
<feature type="domain" description="Fatty acid desaturase" evidence="3">
    <location>
        <begin position="96"/>
        <end position="340"/>
    </location>
</feature>
<proteinExistence type="predicted"/>
<evidence type="ECO:0000259" key="3">
    <source>
        <dbReference type="Pfam" id="PF00487"/>
    </source>
</evidence>
<keyword evidence="2" id="KW-0812">Transmembrane</keyword>
<dbReference type="Pfam" id="PF00487">
    <property type="entry name" value="FA_desaturase"/>
    <property type="match status" value="1"/>
</dbReference>
<evidence type="ECO:0000256" key="2">
    <source>
        <dbReference type="SAM" id="Phobius"/>
    </source>
</evidence>
<keyword evidence="2" id="KW-1133">Transmembrane helix</keyword>
<sequence>MACSDKGNRHHRGLRGPPLKRRPRRTAEEVLREESFQEKKRTIHLQRRRVRTKLLKKEIQKELKNVPKQASKNSVLFIDALLFLLFLFSVLTVRYWSYGLGVIAGVLLGMVTIASHNFIHRKNNFRMYYFQFSLQQVREFRISHILSHHLHTNTIDDLEMSLLEPLLEYLPINKTPLKRYGQALVIAPLVWLTFFHAPFVKRYKEALSCKGKNLRITDLSSFLLPLAMYLFGGRSFLDAFWMWNYVLVVGALHFGFVGLHAAHHHPDIFHDGDVPRSTTDYDWGISQLDAVMDRKEISGSHFLVLTNFGDHCLHHMFPTLDHGTLDYLYPVFKKVLNDFDLDLRMVSQWDTITGGFQQLVKVEPNTAPPDLKKYKKK</sequence>
<feature type="transmembrane region" description="Helical" evidence="2">
    <location>
        <begin position="244"/>
        <end position="262"/>
    </location>
</feature>
<reference evidence="4" key="1">
    <citation type="submission" date="2013-07" db="EMBL/GenBank/DDBJ databases">
        <title>Midgut Transcriptome Profiling of Anoplphora glabripennis, a Lignocellulose Degrading, Wood-Boring Cerambycid.</title>
        <authorList>
            <person name="Scully E.D."/>
            <person name="Hoover K."/>
            <person name="Carlson J.E."/>
            <person name="Tien M."/>
            <person name="Geib S.M."/>
        </authorList>
    </citation>
    <scope>NUCLEOTIDE SEQUENCE</scope>
</reference>
<feature type="region of interest" description="Disordered" evidence="1">
    <location>
        <begin position="1"/>
        <end position="27"/>
    </location>
</feature>
<accession>V5GUG9</accession>
<feature type="compositionally biased region" description="Basic residues" evidence="1">
    <location>
        <begin position="8"/>
        <end position="24"/>
    </location>
</feature>